<proteinExistence type="predicted"/>
<dbReference type="AlphaFoldDB" id="A0AAV6U7H7"/>
<name>A0AAV6U7H7_9ARAC</name>
<gene>
    <name evidence="2" type="ORF">JTE90_002815</name>
</gene>
<protein>
    <submittedName>
        <fullName evidence="2">Uncharacterized protein</fullName>
    </submittedName>
</protein>
<keyword evidence="3" id="KW-1185">Reference proteome</keyword>
<comment type="caution">
    <text evidence="2">The sequence shown here is derived from an EMBL/GenBank/DDBJ whole genome shotgun (WGS) entry which is preliminary data.</text>
</comment>
<dbReference type="Proteomes" id="UP000827092">
    <property type="component" value="Unassembled WGS sequence"/>
</dbReference>
<evidence type="ECO:0000313" key="2">
    <source>
        <dbReference type="EMBL" id="KAG8179773.1"/>
    </source>
</evidence>
<evidence type="ECO:0000313" key="3">
    <source>
        <dbReference type="Proteomes" id="UP000827092"/>
    </source>
</evidence>
<reference evidence="2 3" key="1">
    <citation type="journal article" date="2022" name="Nat. Ecol. Evol.">
        <title>A masculinizing supergene underlies an exaggerated male reproductive morph in a spider.</title>
        <authorList>
            <person name="Hendrickx F."/>
            <person name="De Corte Z."/>
            <person name="Sonet G."/>
            <person name="Van Belleghem S.M."/>
            <person name="Kostlbacher S."/>
            <person name="Vangestel C."/>
        </authorList>
    </citation>
    <scope>NUCLEOTIDE SEQUENCE [LARGE SCALE GENOMIC DNA]</scope>
    <source>
        <strain evidence="2">W744_W776</strain>
    </source>
</reference>
<accession>A0AAV6U7H7</accession>
<dbReference type="EMBL" id="JAFNEN010000603">
    <property type="protein sequence ID" value="KAG8179773.1"/>
    <property type="molecule type" value="Genomic_DNA"/>
</dbReference>
<sequence length="111" mass="12710">MTFSYFIVILSFCNVLLVSKAYFMTLEPPKCGYLKIECPSKHYCRPYIVNDVDLSVCTAYNLKGGTCGYLNYRCAPGLVCKERDHYNVGIKYCEEPKQIIYVLPNGDLGRR</sequence>
<feature type="signal peptide" evidence="1">
    <location>
        <begin position="1"/>
        <end position="21"/>
    </location>
</feature>
<feature type="chain" id="PRO_5043978181" evidence="1">
    <location>
        <begin position="22"/>
        <end position="111"/>
    </location>
</feature>
<keyword evidence="1" id="KW-0732">Signal</keyword>
<organism evidence="2 3">
    <name type="scientific">Oedothorax gibbosus</name>
    <dbReference type="NCBI Taxonomy" id="931172"/>
    <lineage>
        <taxon>Eukaryota</taxon>
        <taxon>Metazoa</taxon>
        <taxon>Ecdysozoa</taxon>
        <taxon>Arthropoda</taxon>
        <taxon>Chelicerata</taxon>
        <taxon>Arachnida</taxon>
        <taxon>Araneae</taxon>
        <taxon>Araneomorphae</taxon>
        <taxon>Entelegynae</taxon>
        <taxon>Araneoidea</taxon>
        <taxon>Linyphiidae</taxon>
        <taxon>Erigoninae</taxon>
        <taxon>Oedothorax</taxon>
    </lineage>
</organism>
<evidence type="ECO:0000256" key="1">
    <source>
        <dbReference type="SAM" id="SignalP"/>
    </source>
</evidence>